<dbReference type="PANTHER" id="PTHR47602">
    <property type="entry name" value="F-BOX PROTEIN SKIP22"/>
    <property type="match status" value="1"/>
</dbReference>
<dbReference type="EMBL" id="CACVBM020000288">
    <property type="protein sequence ID" value="CAA7017139.1"/>
    <property type="molecule type" value="Genomic_DNA"/>
</dbReference>
<protein>
    <recommendedName>
        <fullName evidence="1">F-box domain-containing protein</fullName>
    </recommendedName>
</protein>
<dbReference type="OrthoDB" id="101791at2759"/>
<dbReference type="CDD" id="cd22165">
    <property type="entry name" value="F-box_AtSKIP22-like"/>
    <property type="match status" value="1"/>
</dbReference>
<dbReference type="SMART" id="SM00256">
    <property type="entry name" value="FBOX"/>
    <property type="match status" value="1"/>
</dbReference>
<organism evidence="2 4">
    <name type="scientific">Microthlaspi erraticum</name>
    <dbReference type="NCBI Taxonomy" id="1685480"/>
    <lineage>
        <taxon>Eukaryota</taxon>
        <taxon>Viridiplantae</taxon>
        <taxon>Streptophyta</taxon>
        <taxon>Embryophyta</taxon>
        <taxon>Tracheophyta</taxon>
        <taxon>Spermatophyta</taxon>
        <taxon>Magnoliopsida</taxon>
        <taxon>eudicotyledons</taxon>
        <taxon>Gunneridae</taxon>
        <taxon>Pentapetalae</taxon>
        <taxon>rosids</taxon>
        <taxon>malvids</taxon>
        <taxon>Brassicales</taxon>
        <taxon>Brassicaceae</taxon>
        <taxon>Coluteocarpeae</taxon>
        <taxon>Microthlaspi</taxon>
    </lineage>
</organism>
<evidence type="ECO:0000313" key="2">
    <source>
        <dbReference type="EMBL" id="CAA7017139.1"/>
    </source>
</evidence>
<sequence>MTTRGDVAPAIDWIGFQLALSAIELGILAGHNNWRHLPTELKMKILESLPGVDIARAACVCREIRDLDSDNDLWKQKFLEEFADRVRDEETEAADDLDVDWKDKFACLWRLKRRLRRGRVSCNPTFATDWFGARNWDRRSGSSAALRVLKRRV</sequence>
<dbReference type="PANTHER" id="PTHR47602:SF2">
    <property type="entry name" value="F-BOX PROTEIN SKIP22"/>
    <property type="match status" value="1"/>
</dbReference>
<proteinExistence type="predicted"/>
<dbReference type="SUPFAM" id="SSF81383">
    <property type="entry name" value="F-box domain"/>
    <property type="match status" value="1"/>
</dbReference>
<reference evidence="2 4" key="1">
    <citation type="submission" date="2020-01" db="EMBL/GenBank/DDBJ databases">
        <authorList>
            <person name="Mishra B."/>
        </authorList>
    </citation>
    <scope>NUCLEOTIDE SEQUENCE [LARGE SCALE GENOMIC DNA]</scope>
</reference>
<dbReference type="Proteomes" id="UP000467841">
    <property type="component" value="Unassembled WGS sequence"/>
</dbReference>
<dbReference type="InterPro" id="IPR001810">
    <property type="entry name" value="F-box_dom"/>
</dbReference>
<dbReference type="Gene3D" id="1.20.1280.50">
    <property type="match status" value="1"/>
</dbReference>
<dbReference type="AlphaFoldDB" id="A0A6D2HMA7"/>
<dbReference type="Pfam" id="PF12937">
    <property type="entry name" value="F-box-like"/>
    <property type="match status" value="1"/>
</dbReference>
<feature type="domain" description="F-box" evidence="1">
    <location>
        <begin position="31"/>
        <end position="77"/>
    </location>
</feature>
<dbReference type="InterPro" id="IPR036047">
    <property type="entry name" value="F-box-like_dom_sf"/>
</dbReference>
<gene>
    <name evidence="3" type="ORF">MERR_LOCUS38692</name>
    <name evidence="2" type="ORF">MERR_LOCUS4374</name>
</gene>
<dbReference type="PROSITE" id="PS50181">
    <property type="entry name" value="FBOX"/>
    <property type="match status" value="1"/>
</dbReference>
<name>A0A6D2HMA7_9BRAS</name>
<evidence type="ECO:0000259" key="1">
    <source>
        <dbReference type="PROSITE" id="PS50181"/>
    </source>
</evidence>
<evidence type="ECO:0000313" key="4">
    <source>
        <dbReference type="Proteomes" id="UP000467841"/>
    </source>
</evidence>
<evidence type="ECO:0000313" key="3">
    <source>
        <dbReference type="EMBL" id="CAA7051457.1"/>
    </source>
</evidence>
<keyword evidence="4" id="KW-1185">Reference proteome</keyword>
<dbReference type="EMBL" id="CACVBM020001477">
    <property type="protein sequence ID" value="CAA7051457.1"/>
    <property type="molecule type" value="Genomic_DNA"/>
</dbReference>
<accession>A0A6D2HMA7</accession>